<keyword evidence="3" id="KW-0472">Membrane</keyword>
<sequence>MKTHTITFFILTTILLTLIVTLIAFVNVYQTVKVFWKELDHEMDQLKNMHDGNWIDIQSLITKRKKRQGYDSNTAHYFDNNNNNNNYQPSPDANVDSYSQNVQGNAYEVSPQEKQCNCNANTISNKCPQGPPGQKGPPGYKGIDGPDGIPGKDGVSFDYPSGDGYKQDDCQLCPPGPPGLPGPRGRLGRMGNPGPVGEPGMPGMDGIMGSVGERGFPGPTGIPGIPGPMGPPGKDGHKCYSPKGPKGPRGPQGPDGPPGPQGRRGGPGFPGIVGRPGNVGPQGQMGDTGPYGKPGPPGEPGKDTLYCKCPERSVAAGVNKNNYPSVPVIQPPSTYQEQPVYNQQPPDQIPIEAPIESVNPTHVAPAPVENTYNQDEGTSYDKPIPSSDPEVKFVREKLSEYNSADPFI</sequence>
<evidence type="ECO:0000313" key="5">
    <source>
        <dbReference type="Proteomes" id="UP000038045"/>
    </source>
</evidence>
<keyword evidence="5" id="KW-1185">Reference proteome</keyword>
<feature type="region of interest" description="Disordered" evidence="2">
    <location>
        <begin position="72"/>
        <end position="94"/>
    </location>
</feature>
<feature type="compositionally biased region" description="Low complexity" evidence="2">
    <location>
        <begin position="189"/>
        <end position="198"/>
    </location>
</feature>
<feature type="region of interest" description="Disordered" evidence="2">
    <location>
        <begin position="212"/>
        <end position="389"/>
    </location>
</feature>
<keyword evidence="3" id="KW-0812">Transmembrane</keyword>
<feature type="transmembrane region" description="Helical" evidence="3">
    <location>
        <begin position="6"/>
        <end position="29"/>
    </location>
</feature>
<evidence type="ECO:0000259" key="4">
    <source>
        <dbReference type="SMART" id="SM01088"/>
    </source>
</evidence>
<dbReference type="PANTHER" id="PTHR24637">
    <property type="entry name" value="COLLAGEN"/>
    <property type="match status" value="1"/>
</dbReference>
<dbReference type="Proteomes" id="UP000038045">
    <property type="component" value="Unplaced"/>
</dbReference>
<dbReference type="WBParaSite" id="PTRK_0000495700.1">
    <property type="protein sequence ID" value="PTRK_0000495700.1"/>
    <property type="gene ID" value="PTRK_0000495700"/>
</dbReference>
<evidence type="ECO:0000256" key="1">
    <source>
        <dbReference type="ARBA" id="ARBA00022737"/>
    </source>
</evidence>
<accession>A0A0N4ZBP7</accession>
<evidence type="ECO:0000256" key="3">
    <source>
        <dbReference type="SAM" id="Phobius"/>
    </source>
</evidence>
<dbReference type="STRING" id="131310.A0A0N4ZBP7"/>
<feature type="region of interest" description="Disordered" evidence="2">
    <location>
        <begin position="124"/>
        <end position="198"/>
    </location>
</feature>
<proteinExistence type="predicted"/>
<organism evidence="5 6">
    <name type="scientific">Parastrongyloides trichosuri</name>
    <name type="common">Possum-specific nematode worm</name>
    <dbReference type="NCBI Taxonomy" id="131310"/>
    <lineage>
        <taxon>Eukaryota</taxon>
        <taxon>Metazoa</taxon>
        <taxon>Ecdysozoa</taxon>
        <taxon>Nematoda</taxon>
        <taxon>Chromadorea</taxon>
        <taxon>Rhabditida</taxon>
        <taxon>Tylenchina</taxon>
        <taxon>Panagrolaimomorpha</taxon>
        <taxon>Strongyloidoidea</taxon>
        <taxon>Strongyloididae</taxon>
        <taxon>Parastrongyloides</taxon>
    </lineage>
</organism>
<feature type="compositionally biased region" description="Polar residues" evidence="2">
    <location>
        <begin position="331"/>
        <end position="346"/>
    </location>
</feature>
<keyword evidence="3" id="KW-1133">Transmembrane helix</keyword>
<dbReference type="InterPro" id="IPR002486">
    <property type="entry name" value="Col_cuticle_N"/>
</dbReference>
<feature type="compositionally biased region" description="Gly residues" evidence="2">
    <location>
        <begin position="262"/>
        <end position="271"/>
    </location>
</feature>
<dbReference type="AlphaFoldDB" id="A0A0N4ZBP7"/>
<dbReference type="PANTHER" id="PTHR24637:SF421">
    <property type="entry name" value="CUTICLE COLLAGEN DPY-2"/>
    <property type="match status" value="1"/>
</dbReference>
<reference evidence="6" key="1">
    <citation type="submission" date="2017-02" db="UniProtKB">
        <authorList>
            <consortium name="WormBaseParasite"/>
        </authorList>
    </citation>
    <scope>IDENTIFICATION</scope>
</reference>
<evidence type="ECO:0000256" key="2">
    <source>
        <dbReference type="SAM" id="MobiDB-lite"/>
    </source>
</evidence>
<dbReference type="SMART" id="SM01088">
    <property type="entry name" value="Col_cuticle_N"/>
    <property type="match status" value="1"/>
</dbReference>
<feature type="domain" description="Nematode cuticle collagen N-terminal" evidence="4">
    <location>
        <begin position="5"/>
        <end position="57"/>
    </location>
</feature>
<name>A0A0N4ZBP7_PARTI</name>
<dbReference type="GO" id="GO:0042302">
    <property type="term" value="F:structural constituent of cuticle"/>
    <property type="evidence" value="ECO:0007669"/>
    <property type="project" value="InterPro"/>
</dbReference>
<keyword evidence="1" id="KW-0677">Repeat</keyword>
<protein>
    <submittedName>
        <fullName evidence="6">Col_cuticle_N domain-containing protein</fullName>
    </submittedName>
</protein>
<feature type="compositionally biased region" description="Low complexity" evidence="2">
    <location>
        <begin position="137"/>
        <end position="154"/>
    </location>
</feature>
<evidence type="ECO:0000313" key="6">
    <source>
        <dbReference type="WBParaSite" id="PTRK_0000495700.1"/>
    </source>
</evidence>